<name>A0ABN9SQW8_9DINO</name>
<feature type="region of interest" description="Disordered" evidence="1">
    <location>
        <begin position="90"/>
        <end position="138"/>
    </location>
</feature>
<comment type="caution">
    <text evidence="2">The sequence shown here is derived from an EMBL/GenBank/DDBJ whole genome shotgun (WGS) entry which is preliminary data.</text>
</comment>
<feature type="compositionally biased region" description="Low complexity" evidence="1">
    <location>
        <begin position="21"/>
        <end position="42"/>
    </location>
</feature>
<dbReference type="EMBL" id="CAUYUJ010012617">
    <property type="protein sequence ID" value="CAK0834306.1"/>
    <property type="molecule type" value="Genomic_DNA"/>
</dbReference>
<gene>
    <name evidence="2" type="ORF">PCOR1329_LOCUS31761</name>
</gene>
<protein>
    <submittedName>
        <fullName evidence="2">Uncharacterized protein</fullName>
    </submittedName>
</protein>
<feature type="compositionally biased region" description="Low complexity" evidence="1">
    <location>
        <begin position="228"/>
        <end position="243"/>
    </location>
</feature>
<evidence type="ECO:0000313" key="2">
    <source>
        <dbReference type="EMBL" id="CAK0834306.1"/>
    </source>
</evidence>
<feature type="region of interest" description="Disordered" evidence="1">
    <location>
        <begin position="159"/>
        <end position="243"/>
    </location>
</feature>
<evidence type="ECO:0000256" key="1">
    <source>
        <dbReference type="SAM" id="MobiDB-lite"/>
    </source>
</evidence>
<keyword evidence="3" id="KW-1185">Reference proteome</keyword>
<organism evidence="2 3">
    <name type="scientific">Prorocentrum cordatum</name>
    <dbReference type="NCBI Taxonomy" id="2364126"/>
    <lineage>
        <taxon>Eukaryota</taxon>
        <taxon>Sar</taxon>
        <taxon>Alveolata</taxon>
        <taxon>Dinophyceae</taxon>
        <taxon>Prorocentrales</taxon>
        <taxon>Prorocentraceae</taxon>
        <taxon>Prorocentrum</taxon>
    </lineage>
</organism>
<proteinExistence type="predicted"/>
<evidence type="ECO:0000313" key="3">
    <source>
        <dbReference type="Proteomes" id="UP001189429"/>
    </source>
</evidence>
<feature type="region of interest" description="Disordered" evidence="1">
    <location>
        <begin position="21"/>
        <end position="69"/>
    </location>
</feature>
<accession>A0ABN9SQW8</accession>
<dbReference type="Proteomes" id="UP001189429">
    <property type="component" value="Unassembled WGS sequence"/>
</dbReference>
<sequence length="243" mass="24773">MKRRKGTDVNCWRSARISWCAGTPPAGARSAPGAAPGPSADPRNARGAPQVSARGDLSSSILGAEQNGGALPARCGARAACGRAPVWDAAARGTDGGEDEAEDQQRHAPPGGSSSRRGQEGEEEEGEEVEGASGKGSERMTACTIAVRELGCSRAARSSGIAQGCEPAAGERKETGLGRTSLRETLSSILPGFASGRTARGKSRAENMPGRGGVQVESTGAASGEEMTTSLTRSLSHSLTLRT</sequence>
<feature type="compositionally biased region" description="Acidic residues" evidence="1">
    <location>
        <begin position="121"/>
        <end position="130"/>
    </location>
</feature>
<reference evidence="2" key="1">
    <citation type="submission" date="2023-10" db="EMBL/GenBank/DDBJ databases">
        <authorList>
            <person name="Chen Y."/>
            <person name="Shah S."/>
            <person name="Dougan E. K."/>
            <person name="Thang M."/>
            <person name="Chan C."/>
        </authorList>
    </citation>
    <scope>NUCLEOTIDE SEQUENCE [LARGE SCALE GENOMIC DNA]</scope>
</reference>